<feature type="transmembrane region" description="Helical" evidence="1">
    <location>
        <begin position="15"/>
        <end position="35"/>
    </location>
</feature>
<accession>A0A402B742</accession>
<keyword evidence="4" id="KW-1185">Reference proteome</keyword>
<dbReference type="GO" id="GO:0016787">
    <property type="term" value="F:hydrolase activity"/>
    <property type="evidence" value="ECO:0007669"/>
    <property type="project" value="UniProtKB-KW"/>
</dbReference>
<sequence>MLSFEQVSTIISQAIPFFSGIILLILLINLFILLLNLATFVRLRSQDVADDNDQVPLVSVLIPARNEEANIEACIRSLLQQQYGNLEIIVLDDQSSDQTAAIVKHLITKLPDQQSPILRLIQGKPLPEDWIGKNFACQQLAKQAGGKYILFTDADTIHQPGMVRAMIQHMQKLQVQLLSAQPEQIQRSLGEQLIVPLLNFTILTLLPIPLIRLRREPSLATGNGQLLCFERSAYQAIGGHSTVKGKILEDVLLARTMKAAGYRMAYADAFELTQCRMYHSFAEVWSGFSKNLFAFYNYSLPFALVALVLNLLLFVVPPFLLLACAVHGSSAGTILPVLTITLLPLIMRMLLALRFTRSNKGWVVILGLLHPISIILECVILLNSIRWHYRKSGAVWKGRYYPA</sequence>
<dbReference type="RefSeq" id="WP_126627517.1">
    <property type="nucleotide sequence ID" value="NZ_BIFT01000001.1"/>
</dbReference>
<organism evidence="3 4">
    <name type="scientific">Dictyobacter alpinus</name>
    <dbReference type="NCBI Taxonomy" id="2014873"/>
    <lineage>
        <taxon>Bacteria</taxon>
        <taxon>Bacillati</taxon>
        <taxon>Chloroflexota</taxon>
        <taxon>Ktedonobacteria</taxon>
        <taxon>Ktedonobacterales</taxon>
        <taxon>Dictyobacteraceae</taxon>
        <taxon>Dictyobacter</taxon>
    </lineage>
</organism>
<dbReference type="InterPro" id="IPR001173">
    <property type="entry name" value="Glyco_trans_2-like"/>
</dbReference>
<feature type="transmembrane region" description="Helical" evidence="1">
    <location>
        <begin position="298"/>
        <end position="322"/>
    </location>
</feature>
<dbReference type="PANTHER" id="PTHR43646:SF3">
    <property type="entry name" value="SLR1566 PROTEIN"/>
    <property type="match status" value="1"/>
</dbReference>
<dbReference type="AlphaFoldDB" id="A0A402B742"/>
<comment type="caution">
    <text evidence="3">The sequence shown here is derived from an EMBL/GenBank/DDBJ whole genome shotgun (WGS) entry which is preliminary data.</text>
</comment>
<proteinExistence type="predicted"/>
<name>A0A402B742_9CHLR</name>
<dbReference type="InterPro" id="IPR029044">
    <property type="entry name" value="Nucleotide-diphossugar_trans"/>
</dbReference>
<evidence type="ECO:0000313" key="4">
    <source>
        <dbReference type="Proteomes" id="UP000287171"/>
    </source>
</evidence>
<keyword evidence="1" id="KW-0812">Transmembrane</keyword>
<protein>
    <submittedName>
        <fullName evidence="3">Glycosyl hydrolase</fullName>
    </submittedName>
</protein>
<dbReference type="PANTHER" id="PTHR43646">
    <property type="entry name" value="GLYCOSYLTRANSFERASE"/>
    <property type="match status" value="1"/>
</dbReference>
<reference evidence="4" key="1">
    <citation type="submission" date="2018-12" db="EMBL/GenBank/DDBJ databases">
        <title>Tengunoibacter tsumagoiensis gen. nov., sp. nov., Dictyobacter kobayashii sp. nov., D. alpinus sp. nov., and D. joshuensis sp. nov. and description of Dictyobacteraceae fam. nov. within the order Ktedonobacterales isolated from Tengu-no-mugimeshi.</title>
        <authorList>
            <person name="Wang C.M."/>
            <person name="Zheng Y."/>
            <person name="Sakai Y."/>
            <person name="Toyoda A."/>
            <person name="Minakuchi Y."/>
            <person name="Abe K."/>
            <person name="Yokota A."/>
            <person name="Yabe S."/>
        </authorList>
    </citation>
    <scope>NUCLEOTIDE SEQUENCE [LARGE SCALE GENOMIC DNA]</scope>
    <source>
        <strain evidence="4">Uno16</strain>
    </source>
</reference>
<feature type="domain" description="Glycosyltransferase 2-like" evidence="2">
    <location>
        <begin position="59"/>
        <end position="188"/>
    </location>
</feature>
<evidence type="ECO:0000259" key="2">
    <source>
        <dbReference type="Pfam" id="PF00535"/>
    </source>
</evidence>
<gene>
    <name evidence="3" type="ORF">KDA_26230</name>
</gene>
<feature type="transmembrane region" description="Helical" evidence="1">
    <location>
        <begin position="361"/>
        <end position="382"/>
    </location>
</feature>
<dbReference type="Pfam" id="PF00535">
    <property type="entry name" value="Glycos_transf_2"/>
    <property type="match status" value="1"/>
</dbReference>
<feature type="transmembrane region" description="Helical" evidence="1">
    <location>
        <begin position="193"/>
        <end position="211"/>
    </location>
</feature>
<feature type="transmembrane region" description="Helical" evidence="1">
    <location>
        <begin position="334"/>
        <end position="355"/>
    </location>
</feature>
<dbReference type="OrthoDB" id="9800276at2"/>
<keyword evidence="1" id="KW-1133">Transmembrane helix</keyword>
<dbReference type="Gene3D" id="3.90.550.10">
    <property type="entry name" value="Spore Coat Polysaccharide Biosynthesis Protein SpsA, Chain A"/>
    <property type="match status" value="1"/>
</dbReference>
<dbReference type="EMBL" id="BIFT01000001">
    <property type="protein sequence ID" value="GCE27139.1"/>
    <property type="molecule type" value="Genomic_DNA"/>
</dbReference>
<evidence type="ECO:0000256" key="1">
    <source>
        <dbReference type="SAM" id="Phobius"/>
    </source>
</evidence>
<keyword evidence="1" id="KW-0472">Membrane</keyword>
<dbReference type="CDD" id="cd00761">
    <property type="entry name" value="Glyco_tranf_GTA_type"/>
    <property type="match status" value="1"/>
</dbReference>
<keyword evidence="3" id="KW-0378">Hydrolase</keyword>
<dbReference type="Proteomes" id="UP000287171">
    <property type="component" value="Unassembled WGS sequence"/>
</dbReference>
<dbReference type="SUPFAM" id="SSF53448">
    <property type="entry name" value="Nucleotide-diphospho-sugar transferases"/>
    <property type="match status" value="1"/>
</dbReference>
<evidence type="ECO:0000313" key="3">
    <source>
        <dbReference type="EMBL" id="GCE27139.1"/>
    </source>
</evidence>